<keyword evidence="3" id="KW-1185">Reference proteome</keyword>
<dbReference type="Proteomes" id="UP000807469">
    <property type="component" value="Unassembled WGS sequence"/>
</dbReference>
<sequence>MSMAVEPPTAVEADEYTSITPGERSIIMPFRYQYEHEYKRVTRIAMLKGEICSAIFNYWKREKIEPPTTALFKQRLNAIMAFVRNNWRRPRRIQLDTSGTVSVRIHDLIWEFMPDKVEARIMELAKSDTPISYKDVRFLQYLNVAISEVRKKLSVPQIAWFDAKKEERRRLGNPPEKQLRIYHKDGALRVRKAAASQWLEMGMLQLTIGAVQEKDNRWVLEVYDNTALNMGVKTKSFCKLWPDEMQDIQRKFLQYLRHLDDLKHPDRPPTEPNMKGKHHTQIKNDPTTGFPRMPDPPADNSHQGWKELAPIMRNYLSAHYYLASGHKYVTAPFTAIESRCSDFIDVEYLPAGMVFKDPNYMNRDDIMKFIQQIRDRQTSGPMENVFRFKAYRDNRTTMMPALYNGSNATAEAAKDAEQQSTRRKKASKKKGKKAAKAQPSASDVAGSDHDEEMHMWNENGGDLTWMTLPGGRGENIAGPHATANKTINASTPDPNVGMVEVPEASIRSIADTSTTPPVVVPHTVPNIISAAHGSKLQNTAIHSNIPQPPLNNLAGNIEIDQQTYERIRENRPGLVLTAVNGPADGPPRYEVTRSIWDKYMSTIVVNAAASQNQSGGCPVLPNFTNSVIYDAVSMGPVGIVVSATPDAANRNTVHIGEDIPSTCIPAPHADPTRNGQGNRGRKRSSNNFIGKEATAGQGNRRGKKRGADDMAADEAESLGAKGSRARKPRVRES</sequence>
<evidence type="ECO:0000256" key="1">
    <source>
        <dbReference type="SAM" id="MobiDB-lite"/>
    </source>
</evidence>
<comment type="caution">
    <text evidence="2">The sequence shown here is derived from an EMBL/GenBank/DDBJ whole genome shotgun (WGS) entry which is preliminary data.</text>
</comment>
<name>A0A9P5YLZ0_9AGAR</name>
<dbReference type="AlphaFoldDB" id="A0A9P5YLZ0"/>
<dbReference type="OrthoDB" id="3063364at2759"/>
<accession>A0A9P5YLZ0</accession>
<organism evidence="2 3">
    <name type="scientific">Pholiota conissans</name>
    <dbReference type="NCBI Taxonomy" id="109636"/>
    <lineage>
        <taxon>Eukaryota</taxon>
        <taxon>Fungi</taxon>
        <taxon>Dikarya</taxon>
        <taxon>Basidiomycota</taxon>
        <taxon>Agaricomycotina</taxon>
        <taxon>Agaricomycetes</taxon>
        <taxon>Agaricomycetidae</taxon>
        <taxon>Agaricales</taxon>
        <taxon>Agaricineae</taxon>
        <taxon>Strophariaceae</taxon>
        <taxon>Pholiota</taxon>
    </lineage>
</organism>
<feature type="region of interest" description="Disordered" evidence="1">
    <location>
        <begin position="409"/>
        <end position="454"/>
    </location>
</feature>
<proteinExistence type="predicted"/>
<feature type="compositionally biased region" description="Basic residues" evidence="1">
    <location>
        <begin position="421"/>
        <end position="435"/>
    </location>
</feature>
<feature type="region of interest" description="Disordered" evidence="1">
    <location>
        <begin position="657"/>
        <end position="733"/>
    </location>
</feature>
<reference evidence="2" key="1">
    <citation type="submission" date="2020-11" db="EMBL/GenBank/DDBJ databases">
        <authorList>
            <consortium name="DOE Joint Genome Institute"/>
            <person name="Ahrendt S."/>
            <person name="Riley R."/>
            <person name="Andreopoulos W."/>
            <person name="Labutti K."/>
            <person name="Pangilinan J."/>
            <person name="Ruiz-Duenas F.J."/>
            <person name="Barrasa J.M."/>
            <person name="Sanchez-Garcia M."/>
            <person name="Camarero S."/>
            <person name="Miyauchi S."/>
            <person name="Serrano A."/>
            <person name="Linde D."/>
            <person name="Babiker R."/>
            <person name="Drula E."/>
            <person name="Ayuso-Fernandez I."/>
            <person name="Pacheco R."/>
            <person name="Padilla G."/>
            <person name="Ferreira P."/>
            <person name="Barriuso J."/>
            <person name="Kellner H."/>
            <person name="Castanera R."/>
            <person name="Alfaro M."/>
            <person name="Ramirez L."/>
            <person name="Pisabarro A.G."/>
            <person name="Kuo A."/>
            <person name="Tritt A."/>
            <person name="Lipzen A."/>
            <person name="He G."/>
            <person name="Yan M."/>
            <person name="Ng V."/>
            <person name="Cullen D."/>
            <person name="Martin F."/>
            <person name="Rosso M.-N."/>
            <person name="Henrissat B."/>
            <person name="Hibbett D."/>
            <person name="Martinez A.T."/>
            <person name="Grigoriev I.V."/>
        </authorList>
    </citation>
    <scope>NUCLEOTIDE SEQUENCE</scope>
    <source>
        <strain evidence="2">CIRM-BRFM 674</strain>
    </source>
</reference>
<feature type="compositionally biased region" description="Basic residues" evidence="1">
    <location>
        <begin position="723"/>
        <end position="733"/>
    </location>
</feature>
<feature type="region of interest" description="Disordered" evidence="1">
    <location>
        <begin position="264"/>
        <end position="301"/>
    </location>
</feature>
<evidence type="ECO:0000313" key="2">
    <source>
        <dbReference type="EMBL" id="KAF9471358.1"/>
    </source>
</evidence>
<dbReference type="EMBL" id="MU155702">
    <property type="protein sequence ID" value="KAF9471358.1"/>
    <property type="molecule type" value="Genomic_DNA"/>
</dbReference>
<gene>
    <name evidence="2" type="ORF">BDN70DRAFT_939008</name>
</gene>
<protein>
    <submittedName>
        <fullName evidence="2">Uncharacterized protein</fullName>
    </submittedName>
</protein>
<evidence type="ECO:0000313" key="3">
    <source>
        <dbReference type="Proteomes" id="UP000807469"/>
    </source>
</evidence>